<dbReference type="Pfam" id="PF03399">
    <property type="entry name" value="SAC3_GANP"/>
    <property type="match status" value="1"/>
</dbReference>
<dbReference type="GeneID" id="25254264"/>
<name>U6LAE6_EIMTE</name>
<accession>U6LAE6</accession>
<dbReference type="InterPro" id="IPR045107">
    <property type="entry name" value="SAC3/GANP/THP3"/>
</dbReference>
<dbReference type="Proteomes" id="UP000030747">
    <property type="component" value="Unassembled WGS sequence"/>
</dbReference>
<evidence type="ECO:0000313" key="4">
    <source>
        <dbReference type="Proteomes" id="UP000030747"/>
    </source>
</evidence>
<gene>
    <name evidence="3" type="ORF">ETH_00025770</name>
</gene>
<feature type="non-terminal residue" evidence="3">
    <location>
        <position position="1"/>
    </location>
</feature>
<dbReference type="InterPro" id="IPR005062">
    <property type="entry name" value="SAC3/GANP/THP3_conserved"/>
</dbReference>
<proteinExistence type="predicted"/>
<evidence type="ECO:0000259" key="2">
    <source>
        <dbReference type="PROSITE" id="PS50250"/>
    </source>
</evidence>
<feature type="domain" description="PCI" evidence="2">
    <location>
        <begin position="11"/>
        <end position="186"/>
    </location>
</feature>
<dbReference type="VEuPathDB" id="ToxoDB:ETH_00025770"/>
<reference evidence="3" key="2">
    <citation type="submission" date="2013-10" db="EMBL/GenBank/DDBJ databases">
        <authorList>
            <person name="Aslett M."/>
        </authorList>
    </citation>
    <scope>NUCLEOTIDE SEQUENCE [LARGE SCALE GENOMIC DNA]</scope>
    <source>
        <strain evidence="3">Houghton</strain>
    </source>
</reference>
<dbReference type="InterPro" id="IPR000717">
    <property type="entry name" value="PCI_dom"/>
</dbReference>
<evidence type="ECO:0000256" key="1">
    <source>
        <dbReference type="SAM" id="Coils"/>
    </source>
</evidence>
<keyword evidence="1" id="KW-0175">Coiled coil</keyword>
<evidence type="ECO:0000313" key="3">
    <source>
        <dbReference type="EMBL" id="CDJ45509.1"/>
    </source>
</evidence>
<dbReference type="Gene3D" id="1.25.40.990">
    <property type="match status" value="1"/>
</dbReference>
<dbReference type="PROSITE" id="PS50250">
    <property type="entry name" value="PCI"/>
    <property type="match status" value="1"/>
</dbReference>
<dbReference type="VEuPathDB" id="ToxoDB:ETH2_0857300"/>
<feature type="coiled-coil region" evidence="1">
    <location>
        <begin position="51"/>
        <end position="88"/>
    </location>
</feature>
<dbReference type="OrthoDB" id="337508at2759"/>
<dbReference type="GO" id="GO:0005634">
    <property type="term" value="C:nucleus"/>
    <property type="evidence" value="ECO:0007669"/>
    <property type="project" value="TreeGrafter"/>
</dbReference>
<dbReference type="PANTHER" id="PTHR12436">
    <property type="entry name" value="80 KDA MCM3-ASSOCIATED PROTEIN"/>
    <property type="match status" value="1"/>
</dbReference>
<reference evidence="3" key="1">
    <citation type="submission" date="2013-10" db="EMBL/GenBank/DDBJ databases">
        <title>Genomic analysis of the causative agents of coccidiosis in chickens.</title>
        <authorList>
            <person name="Reid A.J."/>
            <person name="Blake D."/>
            <person name="Billington K."/>
            <person name="Browne H."/>
            <person name="Dunn M."/>
            <person name="Hung S."/>
            <person name="Kawahara F."/>
            <person name="Miranda-Saavedra D."/>
            <person name="Mourier T."/>
            <person name="Nagra H."/>
            <person name="Otto T.D."/>
            <person name="Rawlings N."/>
            <person name="Sanchez A."/>
            <person name="Sanders M."/>
            <person name="Subramaniam C."/>
            <person name="Tay Y."/>
            <person name="Dear P."/>
            <person name="Doerig C."/>
            <person name="Gruber A."/>
            <person name="Parkinson J."/>
            <person name="Shirley M."/>
            <person name="Wan K.L."/>
            <person name="Berriman M."/>
            <person name="Tomley F."/>
            <person name="Pain A."/>
        </authorList>
    </citation>
    <scope>NUCLEOTIDE SEQUENCE [LARGE SCALE GENOMIC DNA]</scope>
    <source>
        <strain evidence="3">Houghton</strain>
    </source>
</reference>
<keyword evidence="4" id="KW-1185">Reference proteome</keyword>
<dbReference type="EMBL" id="HG678318">
    <property type="protein sequence ID" value="CDJ45509.1"/>
    <property type="molecule type" value="Genomic_DNA"/>
</dbReference>
<organism evidence="3 4">
    <name type="scientific">Eimeria tenella</name>
    <name type="common">Coccidian parasite</name>
    <dbReference type="NCBI Taxonomy" id="5802"/>
    <lineage>
        <taxon>Eukaryota</taxon>
        <taxon>Sar</taxon>
        <taxon>Alveolata</taxon>
        <taxon>Apicomplexa</taxon>
        <taxon>Conoidasida</taxon>
        <taxon>Coccidia</taxon>
        <taxon>Eucoccidiorida</taxon>
        <taxon>Eimeriorina</taxon>
        <taxon>Eimeriidae</taxon>
        <taxon>Eimeria</taxon>
    </lineage>
</organism>
<sequence length="203" mass="23664">HNARLALQFGDLGQFNQCQTRLLHLFAALRLHALDPQRIEFLCYRLVYLALQGMRLDLLKLYRELTAAERQQREVQQCRRLCVSLLQQDFCLFFRLFKFAPFFVPFLCQLFFKKVQMQALLCISRVSLTVTVSSLQRLLCFSSAAECLSFLEQQKAVFKQRTKQQQQQQQQQQQLGSLVVDCKASVPNFELSPLLKKKVHAMG</sequence>
<protein>
    <submittedName>
        <fullName evidence="3">SAC3/GANP domain-containing protein, putative</fullName>
    </submittedName>
</protein>
<dbReference type="RefSeq" id="XP_013236255.1">
    <property type="nucleotide sequence ID" value="XM_013380801.1"/>
</dbReference>
<dbReference type="AlphaFoldDB" id="U6LAE6"/>